<evidence type="ECO:0000313" key="9">
    <source>
        <dbReference type="Proteomes" id="UP000000267"/>
    </source>
</evidence>
<evidence type="ECO:0000259" key="7">
    <source>
        <dbReference type="Pfam" id="PF11970"/>
    </source>
</evidence>
<dbReference type="SUPFAM" id="SSF81321">
    <property type="entry name" value="Family A G protein-coupled receptor-like"/>
    <property type="match status" value="1"/>
</dbReference>
<evidence type="ECO:0000256" key="3">
    <source>
        <dbReference type="ARBA" id="ARBA00022989"/>
    </source>
</evidence>
<evidence type="ECO:0000256" key="5">
    <source>
        <dbReference type="SAM" id="Phobius"/>
    </source>
</evidence>
<dbReference type="GO" id="GO:0009745">
    <property type="term" value="P:sucrose mediated signaling"/>
    <property type="evidence" value="ECO:0007669"/>
    <property type="project" value="EnsemblFungi"/>
</dbReference>
<protein>
    <recommendedName>
        <fullName evidence="10">G-protein coupled receptors family 1 profile domain-containing protein</fullName>
    </recommendedName>
</protein>
<dbReference type="GO" id="GO:0007124">
    <property type="term" value="P:pseudohyphal growth"/>
    <property type="evidence" value="ECO:0007669"/>
    <property type="project" value="EnsemblFungi"/>
</dbReference>
<sequence>MPIDSNLMVSENPSLVKRKNITPVGGGTTSLNVVLGLPGLFSTFSEDDLLKLRILSIVFAFISLVTGMVGLFLLWNIDRRRKSFRHELLLYLIICDNIKTLISVIYPMILLIRRQARGIPALYNVLGFLTAFAIEGADFAIMVFALHFAILIFKPNYKWINKRTNNVEGGLYKYRYFIWLIALLTPIVLASLAFIDFNEIYFQIAYKYTNITEDNNYFGFGFQARKGGYKPLAVQCYLPPVPYWYKLALSWIPRYVLIVSIFGIYISIYVYVSRESSKIKREIAEFEHKNLTLLGETIKTEENPRSFKKSLISVFRHILGFLSLSLSIDDDKVSVDDSMNSRLLSKLSETKFQANQILKNPNNDPKDKDLYDNTNNTFNDINGSIENLDTSQLSTFTQGIISNNIPNNNNHLNDTISDNILNRNTTIDVLLFDGEADSNSNNNNNNNDNNNNIICSDINESTVRQVTKNNHRVTLNSEIYSMSFSGRSDSGEGTTDDSEAVKNIKYIFQKQTYSAMVKRRKQIQSNLRSIFIYPCSYIALWIFPIVIDITQYRYEISHGPVIWLAYISTIVTPLSSLVDTFVLSYRERPWQHSWYHIQKEELRSIYSVKGRIPEKDIREMCKSHNGRRGWYYRGEHERKESWSRKEERWKRWSWHTVQLFKRLFTFSFKFGKANSESRTSDLETERFSDVHKNGKTENITSLSRPSTLARKTANKIEVTNEELKDSYDDDYQHMSIFWKIIHSIPMLEGIDLDELNREIQSEYAKAHGGIVNLEAVTQALAPSSSGGISKSRTMNKVSDVNGIFYMSGHVDENTDNPRNQIVFTDIELINGQAVTNMDFSDVVESSNNTKVLKSKHIKKEDNEMDILSFLNEDYGGS</sequence>
<dbReference type="Pfam" id="PF11710">
    <property type="entry name" value="Git3"/>
    <property type="match status" value="1"/>
</dbReference>
<dbReference type="RefSeq" id="XP_001646279.1">
    <property type="nucleotide sequence ID" value="XM_001646229.1"/>
</dbReference>
<dbReference type="GO" id="GO:0005886">
    <property type="term" value="C:plasma membrane"/>
    <property type="evidence" value="ECO:0007669"/>
    <property type="project" value="EnsemblFungi"/>
</dbReference>
<keyword evidence="2 5" id="KW-0812">Transmembrane</keyword>
<accession>A7TGW9</accession>
<comment type="subcellular location">
    <subcellularLocation>
        <location evidence="1">Membrane</location>
        <topology evidence="1">Multi-pass membrane protein</topology>
    </subcellularLocation>
</comment>
<dbReference type="GO" id="GO:0010255">
    <property type="term" value="P:glucose mediated signaling pathway"/>
    <property type="evidence" value="ECO:0007669"/>
    <property type="project" value="EnsemblFungi"/>
</dbReference>
<dbReference type="Gene3D" id="1.20.1070.10">
    <property type="entry name" value="Rhodopsin 7-helix transmembrane proteins"/>
    <property type="match status" value="1"/>
</dbReference>
<dbReference type="GO" id="GO:0009731">
    <property type="term" value="P:detection of sucrose stimulus"/>
    <property type="evidence" value="ECO:0007669"/>
    <property type="project" value="EnsemblFungi"/>
</dbReference>
<dbReference type="OMA" id="NMEGGLY"/>
<dbReference type="PANTHER" id="PTHR23112">
    <property type="entry name" value="G PROTEIN-COUPLED RECEPTOR 157-RELATED"/>
    <property type="match status" value="1"/>
</dbReference>
<feature type="transmembrane region" description="Helical" evidence="5">
    <location>
        <begin position="561"/>
        <end position="583"/>
    </location>
</feature>
<dbReference type="STRING" id="436907.A7TGW9"/>
<feature type="transmembrane region" description="Helical" evidence="5">
    <location>
        <begin position="530"/>
        <end position="549"/>
    </location>
</feature>
<evidence type="ECO:0000256" key="2">
    <source>
        <dbReference type="ARBA" id="ARBA00022692"/>
    </source>
</evidence>
<evidence type="ECO:0000256" key="4">
    <source>
        <dbReference type="ARBA" id="ARBA00023136"/>
    </source>
</evidence>
<dbReference type="eggNOG" id="ENOG502QU8E">
    <property type="taxonomic scope" value="Eukaryota"/>
</dbReference>
<feature type="transmembrane region" description="Helical" evidence="5">
    <location>
        <begin position="21"/>
        <end position="41"/>
    </location>
</feature>
<dbReference type="GeneID" id="5546708"/>
<feature type="transmembrane region" description="Helical" evidence="5">
    <location>
        <begin position="53"/>
        <end position="76"/>
    </location>
</feature>
<dbReference type="GO" id="GO:0004930">
    <property type="term" value="F:G protein-coupled receptor activity"/>
    <property type="evidence" value="ECO:0007669"/>
    <property type="project" value="EnsemblFungi"/>
</dbReference>
<keyword evidence="4 5" id="KW-0472">Membrane</keyword>
<dbReference type="InParanoid" id="A7TGW9"/>
<dbReference type="KEGG" id="vpo:Kpol_1032p13"/>
<reference evidence="8 9" key="1">
    <citation type="journal article" date="2007" name="Proc. Natl. Acad. Sci. U.S.A.">
        <title>Independent sorting-out of thousands of duplicated gene pairs in two yeast species descended from a whole-genome duplication.</title>
        <authorList>
            <person name="Scannell D.R."/>
            <person name="Frank A.C."/>
            <person name="Conant G.C."/>
            <person name="Byrne K.P."/>
            <person name="Woolfit M."/>
            <person name="Wolfe K.H."/>
        </authorList>
    </citation>
    <scope>NUCLEOTIDE SEQUENCE [LARGE SCALE GENOMIC DNA]</scope>
    <source>
        <strain evidence="9">ATCC 22028 / DSM 70294 / BCRC 21397 / CBS 2163 / NBRC 10782 / NRRL Y-8283 / UCD 57-17</strain>
    </source>
</reference>
<feature type="domain" description="G protein-coupled receptor GPR1/2/3 C-terminal" evidence="7">
    <location>
        <begin position="518"/>
        <end position="592"/>
    </location>
</feature>
<keyword evidence="3 5" id="KW-1133">Transmembrane helix</keyword>
<dbReference type="GO" id="GO:0005536">
    <property type="term" value="F:D-glucose binding"/>
    <property type="evidence" value="ECO:0007669"/>
    <property type="project" value="EnsemblFungi"/>
</dbReference>
<evidence type="ECO:0000259" key="6">
    <source>
        <dbReference type="Pfam" id="PF11710"/>
    </source>
</evidence>
<organism evidence="9">
    <name type="scientific">Vanderwaltozyma polyspora (strain ATCC 22028 / DSM 70294 / BCRC 21397 / CBS 2163 / NBRC 10782 / NRRL Y-8283 / UCD 57-17)</name>
    <name type="common">Kluyveromyces polysporus</name>
    <dbReference type="NCBI Taxonomy" id="436907"/>
    <lineage>
        <taxon>Eukaryota</taxon>
        <taxon>Fungi</taxon>
        <taxon>Dikarya</taxon>
        <taxon>Ascomycota</taxon>
        <taxon>Saccharomycotina</taxon>
        <taxon>Saccharomycetes</taxon>
        <taxon>Saccharomycetales</taxon>
        <taxon>Saccharomycetaceae</taxon>
        <taxon>Vanderwaltozyma</taxon>
    </lineage>
</organism>
<feature type="domain" description="Glucose receptor Git3-like N-terminal" evidence="6">
    <location>
        <begin position="50"/>
        <end position="278"/>
    </location>
</feature>
<dbReference type="InterPro" id="IPR023041">
    <property type="entry name" value="Glucose_rcpt_Git3-like_N"/>
</dbReference>
<evidence type="ECO:0000313" key="8">
    <source>
        <dbReference type="EMBL" id="EDO18421.1"/>
    </source>
</evidence>
<dbReference type="FunCoup" id="A7TGW9">
    <property type="interactions" value="180"/>
</dbReference>
<name>A7TGW9_VANPO</name>
<feature type="transmembrane region" description="Helical" evidence="5">
    <location>
        <begin position="121"/>
        <end position="153"/>
    </location>
</feature>
<dbReference type="OrthoDB" id="5368598at2759"/>
<dbReference type="EMBL" id="DS480389">
    <property type="protein sequence ID" value="EDO18421.1"/>
    <property type="molecule type" value="Genomic_DNA"/>
</dbReference>
<feature type="transmembrane region" description="Helical" evidence="5">
    <location>
        <begin position="174"/>
        <end position="195"/>
    </location>
</feature>
<dbReference type="HOGENOM" id="CLU_314960_0_0_1"/>
<evidence type="ECO:0008006" key="10">
    <source>
        <dbReference type="Google" id="ProtNLM"/>
    </source>
</evidence>
<feature type="transmembrane region" description="Helical" evidence="5">
    <location>
        <begin position="88"/>
        <end position="109"/>
    </location>
</feature>
<dbReference type="GO" id="GO:0007189">
    <property type="term" value="P:adenylate cyclase-activating G protein-coupled receptor signaling pathway"/>
    <property type="evidence" value="ECO:0007669"/>
    <property type="project" value="TreeGrafter"/>
</dbReference>
<dbReference type="AlphaFoldDB" id="A7TGW9"/>
<evidence type="ECO:0000256" key="1">
    <source>
        <dbReference type="ARBA" id="ARBA00004141"/>
    </source>
</evidence>
<gene>
    <name evidence="8" type="ORF">Kpol_1032p13</name>
</gene>
<feature type="transmembrane region" description="Helical" evidence="5">
    <location>
        <begin position="252"/>
        <end position="272"/>
    </location>
</feature>
<dbReference type="InterPro" id="IPR022596">
    <property type="entry name" value="GPR1/2/3_C"/>
</dbReference>
<dbReference type="Pfam" id="PF11970">
    <property type="entry name" value="GPR_Gpa2_C"/>
    <property type="match status" value="1"/>
</dbReference>
<dbReference type="GO" id="GO:0001403">
    <property type="term" value="P:invasive growth in response to glucose limitation"/>
    <property type="evidence" value="ECO:0007669"/>
    <property type="project" value="EnsemblFungi"/>
</dbReference>
<dbReference type="PANTHER" id="PTHR23112:SF37">
    <property type="entry name" value="G PROTEIN-COUPLED RECEPTOR GPR1"/>
    <property type="match status" value="1"/>
</dbReference>
<dbReference type="Proteomes" id="UP000000267">
    <property type="component" value="Unassembled WGS sequence"/>
</dbReference>
<keyword evidence="9" id="KW-1185">Reference proteome</keyword>
<proteinExistence type="predicted"/>
<dbReference type="PhylomeDB" id="A7TGW9"/>